<evidence type="ECO:0000256" key="3">
    <source>
        <dbReference type="ARBA" id="ARBA00022490"/>
    </source>
</evidence>
<gene>
    <name evidence="7" type="ORF">TELCIR_21061</name>
</gene>
<dbReference type="EMBL" id="KZ365060">
    <property type="protein sequence ID" value="PIO57525.1"/>
    <property type="molecule type" value="Genomic_DNA"/>
</dbReference>
<evidence type="ECO:0000313" key="7">
    <source>
        <dbReference type="EMBL" id="PIO57525.1"/>
    </source>
</evidence>
<accession>A0A2G9THV5</accession>
<dbReference type="PANTHER" id="PTHR12268:SF14">
    <property type="entry name" value="DYSTROPHIN-1"/>
    <property type="match status" value="1"/>
</dbReference>
<evidence type="ECO:0000256" key="5">
    <source>
        <dbReference type="ARBA" id="ARBA00023212"/>
    </source>
</evidence>
<reference evidence="7 8" key="1">
    <citation type="submission" date="2015-09" db="EMBL/GenBank/DDBJ databases">
        <title>Draft genome of the parasitic nematode Teladorsagia circumcincta isolate WARC Sus (inbred).</title>
        <authorList>
            <person name="Mitreva M."/>
        </authorList>
    </citation>
    <scope>NUCLEOTIDE SEQUENCE [LARGE SCALE GENOMIC DNA]</scope>
    <source>
        <strain evidence="7 8">S</strain>
    </source>
</reference>
<dbReference type="SUPFAM" id="SSF46966">
    <property type="entry name" value="Spectrin repeat"/>
    <property type="match status" value="1"/>
</dbReference>
<evidence type="ECO:0000256" key="6">
    <source>
        <dbReference type="SAM" id="Coils"/>
    </source>
</evidence>
<keyword evidence="3" id="KW-0963">Cytoplasm</keyword>
<keyword evidence="8" id="KW-1185">Reference proteome</keyword>
<dbReference type="InterPro" id="IPR050774">
    <property type="entry name" value="KCMF1/Dystrophin"/>
</dbReference>
<dbReference type="AlphaFoldDB" id="A0A2G9THV5"/>
<dbReference type="GO" id="GO:0045202">
    <property type="term" value="C:synapse"/>
    <property type="evidence" value="ECO:0007669"/>
    <property type="project" value="GOC"/>
</dbReference>
<dbReference type="GO" id="GO:0005886">
    <property type="term" value="C:plasma membrane"/>
    <property type="evidence" value="ECO:0007669"/>
    <property type="project" value="TreeGrafter"/>
</dbReference>
<dbReference type="GO" id="GO:0099536">
    <property type="term" value="P:synaptic signaling"/>
    <property type="evidence" value="ECO:0007669"/>
    <property type="project" value="TreeGrafter"/>
</dbReference>
<proteinExistence type="predicted"/>
<dbReference type="PANTHER" id="PTHR12268">
    <property type="entry name" value="E3 UBIQUITIN-PROTEIN LIGASE KCMF1"/>
    <property type="match status" value="1"/>
</dbReference>
<organism evidence="7 8">
    <name type="scientific">Teladorsagia circumcincta</name>
    <name type="common">Brown stomach worm</name>
    <name type="synonym">Ostertagia circumcincta</name>
    <dbReference type="NCBI Taxonomy" id="45464"/>
    <lineage>
        <taxon>Eukaryota</taxon>
        <taxon>Metazoa</taxon>
        <taxon>Ecdysozoa</taxon>
        <taxon>Nematoda</taxon>
        <taxon>Chromadorea</taxon>
        <taxon>Rhabditida</taxon>
        <taxon>Rhabditina</taxon>
        <taxon>Rhabditomorpha</taxon>
        <taxon>Strongyloidea</taxon>
        <taxon>Trichostrongylidae</taxon>
        <taxon>Teladorsagia</taxon>
    </lineage>
</organism>
<keyword evidence="6" id="KW-0175">Coiled coil</keyword>
<dbReference type="SMART" id="SM00150">
    <property type="entry name" value="SPEC"/>
    <property type="match status" value="1"/>
</dbReference>
<dbReference type="InterPro" id="IPR002017">
    <property type="entry name" value="Spectrin_repeat"/>
</dbReference>
<name>A0A2G9THV5_TELCI</name>
<evidence type="ECO:0000256" key="4">
    <source>
        <dbReference type="ARBA" id="ARBA00022837"/>
    </source>
</evidence>
<feature type="coiled-coil region" evidence="6">
    <location>
        <begin position="72"/>
        <end position="99"/>
    </location>
</feature>
<evidence type="ECO:0000313" key="8">
    <source>
        <dbReference type="Proteomes" id="UP000230423"/>
    </source>
</evidence>
<protein>
    <submittedName>
        <fullName evidence="7">Spectrin repeat-containing domain protein</fullName>
    </submittedName>
</protein>
<feature type="non-terminal residue" evidence="7">
    <location>
        <position position="1"/>
    </location>
</feature>
<dbReference type="Pfam" id="PF00435">
    <property type="entry name" value="Spectrin"/>
    <property type="match status" value="1"/>
</dbReference>
<comment type="subcellular location">
    <subcellularLocation>
        <location evidence="1">Cell membrane</location>
        <topology evidence="1">Peripheral membrane protein</topology>
        <orientation evidence="1">Cytoplasmic side</orientation>
    </subcellularLocation>
    <subcellularLocation>
        <location evidence="2">Cytoplasm</location>
    </subcellularLocation>
</comment>
<evidence type="ECO:0000256" key="1">
    <source>
        <dbReference type="ARBA" id="ARBA00004413"/>
    </source>
</evidence>
<sequence>ILRLMIIFEYEPANFCSIRIRRAVLEATQRSRSDFHTAFADFEDWLDRIGESVGELETLTANTQSLKDTAKRREWIQQHKSLEAELNAHEEVLKAVDEMGRKLGAGLESGKDRTEIQTRLDAMGQRWKDVRQAEGVVKERLAEAEQEWEKLTNTLSSLLGWIEDKSIE</sequence>
<evidence type="ECO:0000256" key="2">
    <source>
        <dbReference type="ARBA" id="ARBA00004496"/>
    </source>
</evidence>
<feature type="non-terminal residue" evidence="7">
    <location>
        <position position="168"/>
    </location>
</feature>
<keyword evidence="4" id="KW-0106">Calcium</keyword>
<dbReference type="CDD" id="cd00176">
    <property type="entry name" value="SPEC"/>
    <property type="match status" value="1"/>
</dbReference>
<dbReference type="InterPro" id="IPR018159">
    <property type="entry name" value="Spectrin/alpha-actinin"/>
</dbReference>
<dbReference type="Proteomes" id="UP000230423">
    <property type="component" value="Unassembled WGS sequence"/>
</dbReference>
<dbReference type="Gene3D" id="1.20.58.60">
    <property type="match status" value="1"/>
</dbReference>
<dbReference type="OrthoDB" id="10057795at2759"/>
<keyword evidence="5" id="KW-0206">Cytoskeleton</keyword>